<organism evidence="10 11">
    <name type="scientific">Candidatus Enterococcus lowellii</name>
    <dbReference type="NCBI Taxonomy" id="2230877"/>
    <lineage>
        <taxon>Bacteria</taxon>
        <taxon>Bacillati</taxon>
        <taxon>Bacillota</taxon>
        <taxon>Bacilli</taxon>
        <taxon>Lactobacillales</taxon>
        <taxon>Enterococcaceae</taxon>
        <taxon>Enterococcus</taxon>
    </lineage>
</organism>
<dbReference type="Pfam" id="PF02631">
    <property type="entry name" value="RecX_HTH2"/>
    <property type="match status" value="1"/>
</dbReference>
<comment type="similarity">
    <text evidence="3 6">Belongs to the RecX family.</text>
</comment>
<reference evidence="10 11" key="2">
    <citation type="submission" date="2024-03" db="EMBL/GenBank/DDBJ databases">
        <title>The Genome Sequence of Enterococcus sp. DIV2402.</title>
        <authorList>
            <consortium name="The Broad Institute Genomics Platform"/>
            <consortium name="The Broad Institute Microbial Omics Core"/>
            <consortium name="The Broad Institute Genomic Center for Infectious Diseases"/>
            <person name="Earl A."/>
            <person name="Manson A."/>
            <person name="Gilmore M."/>
            <person name="Schwartman J."/>
            <person name="Shea T."/>
            <person name="Abouelleil A."/>
            <person name="Cao P."/>
            <person name="Chapman S."/>
            <person name="Cusick C."/>
            <person name="Young S."/>
            <person name="Neafsey D."/>
            <person name="Nusbaum C."/>
            <person name="Birren B."/>
        </authorList>
    </citation>
    <scope>NUCLEOTIDE SEQUENCE [LARGE SCALE GENOMIC DNA]</scope>
    <source>
        <strain evidence="10 11">DIV2402</strain>
    </source>
</reference>
<feature type="domain" description="RecX third three-helical" evidence="8">
    <location>
        <begin position="153"/>
        <end position="200"/>
    </location>
</feature>
<dbReference type="InterPro" id="IPR053925">
    <property type="entry name" value="RecX_HTH_3rd"/>
</dbReference>
<accession>A0ABZ2STJ3</accession>
<keyword evidence="11" id="KW-1185">Reference proteome</keyword>
<dbReference type="EMBL" id="CP147251">
    <property type="protein sequence ID" value="WYJ77766.1"/>
    <property type="molecule type" value="Genomic_DNA"/>
</dbReference>
<reference evidence="10 11" key="1">
    <citation type="submission" date="2021-03" db="EMBL/GenBank/DDBJ databases">
        <authorList>
            <person name="Gilmore M.S."/>
            <person name="Schwartzman J."/>
            <person name="Van Tyne D."/>
            <person name="Martin M."/>
            <person name="Earl A.M."/>
            <person name="Manson A.L."/>
            <person name="Straub T."/>
            <person name="Salamzade R."/>
            <person name="Saavedra J."/>
            <person name="Lebreton F."/>
            <person name="Prichula J."/>
            <person name="Schaufler K."/>
            <person name="Gaca A."/>
            <person name="Sgardioli B."/>
            <person name="Wagenaar J."/>
            <person name="Strong T."/>
        </authorList>
    </citation>
    <scope>NUCLEOTIDE SEQUENCE [LARGE SCALE GENOMIC DNA]</scope>
    <source>
        <strain evidence="10 11">DIV2402</strain>
    </source>
</reference>
<dbReference type="Proteomes" id="UP000664701">
    <property type="component" value="Chromosome"/>
</dbReference>
<dbReference type="NCBIfam" id="NF010733">
    <property type="entry name" value="PRK14135.1"/>
    <property type="match status" value="1"/>
</dbReference>
<evidence type="ECO:0000313" key="10">
    <source>
        <dbReference type="EMBL" id="WYJ77766.1"/>
    </source>
</evidence>
<dbReference type="PANTHER" id="PTHR33602">
    <property type="entry name" value="REGULATORY PROTEIN RECX FAMILY PROTEIN"/>
    <property type="match status" value="1"/>
</dbReference>
<dbReference type="InterPro" id="IPR003783">
    <property type="entry name" value="Regulatory_RecX"/>
</dbReference>
<keyword evidence="5 6" id="KW-0963">Cytoplasm</keyword>
<feature type="domain" description="RecX third three-helical" evidence="8">
    <location>
        <begin position="210"/>
        <end position="252"/>
    </location>
</feature>
<dbReference type="RefSeq" id="WP_207940131.1">
    <property type="nucleotide sequence ID" value="NZ_CP147251.1"/>
</dbReference>
<dbReference type="InterPro" id="IPR036388">
    <property type="entry name" value="WH-like_DNA-bd_sf"/>
</dbReference>
<evidence type="ECO:0000256" key="2">
    <source>
        <dbReference type="ARBA" id="ARBA00004496"/>
    </source>
</evidence>
<dbReference type="PANTHER" id="PTHR33602:SF1">
    <property type="entry name" value="REGULATORY PROTEIN RECX FAMILY PROTEIN"/>
    <property type="match status" value="1"/>
</dbReference>
<evidence type="ECO:0000259" key="9">
    <source>
        <dbReference type="Pfam" id="PF21982"/>
    </source>
</evidence>
<comment type="function">
    <text evidence="1 6">Modulates RecA activity.</text>
</comment>
<evidence type="ECO:0000256" key="5">
    <source>
        <dbReference type="ARBA" id="ARBA00022490"/>
    </source>
</evidence>
<dbReference type="InterPro" id="IPR053924">
    <property type="entry name" value="RecX_HTH_2nd"/>
</dbReference>
<evidence type="ECO:0000256" key="3">
    <source>
        <dbReference type="ARBA" id="ARBA00009695"/>
    </source>
</evidence>
<proteinExistence type="inferred from homology"/>
<dbReference type="HAMAP" id="MF_01114">
    <property type="entry name" value="RecX"/>
    <property type="match status" value="1"/>
</dbReference>
<dbReference type="Pfam" id="PF21982">
    <property type="entry name" value="RecX_HTH1"/>
    <property type="match status" value="1"/>
</dbReference>
<evidence type="ECO:0000256" key="4">
    <source>
        <dbReference type="ARBA" id="ARBA00018111"/>
    </source>
</evidence>
<feature type="domain" description="RecX second three-helical" evidence="7">
    <location>
        <begin position="106"/>
        <end position="146"/>
    </location>
</feature>
<comment type="subcellular location">
    <subcellularLocation>
        <location evidence="2 6">Cytoplasm</location>
    </subcellularLocation>
</comment>
<dbReference type="InterPro" id="IPR053926">
    <property type="entry name" value="RecX_HTH_1st"/>
</dbReference>
<evidence type="ECO:0000256" key="6">
    <source>
        <dbReference type="HAMAP-Rule" id="MF_01114"/>
    </source>
</evidence>
<gene>
    <name evidence="6" type="primary">recX</name>
    <name evidence="10" type="ORF">DOK78_002404</name>
</gene>
<dbReference type="Pfam" id="PF21981">
    <property type="entry name" value="RecX_HTH3"/>
    <property type="match status" value="2"/>
</dbReference>
<evidence type="ECO:0000256" key="1">
    <source>
        <dbReference type="ARBA" id="ARBA00003529"/>
    </source>
</evidence>
<evidence type="ECO:0000313" key="11">
    <source>
        <dbReference type="Proteomes" id="UP000664701"/>
    </source>
</evidence>
<feature type="domain" description="RecX first three-helical" evidence="9">
    <location>
        <begin position="62"/>
        <end position="99"/>
    </location>
</feature>
<evidence type="ECO:0000259" key="8">
    <source>
        <dbReference type="Pfam" id="PF21981"/>
    </source>
</evidence>
<evidence type="ECO:0000259" key="7">
    <source>
        <dbReference type="Pfam" id="PF02631"/>
    </source>
</evidence>
<name>A0ABZ2STJ3_9ENTE</name>
<dbReference type="Gene3D" id="1.10.10.10">
    <property type="entry name" value="Winged helix-like DNA-binding domain superfamily/Winged helix DNA-binding domain"/>
    <property type="match status" value="4"/>
</dbReference>
<sequence length="260" mass="30910">MLKITTIRKEKGAFYQVKFEDKRELRVSEDLLVRYRLLKGTEIDEKIFEEIKKSAGYDIGLQLAMNYISYQLRTEQEMRIYLKDKEITSDDSQKIIQRLKELQLIDDIGYGKSYVRTQLRLSDKGPQALMQQLRKKGLKDEVIQEVILLYTPEDQFEIGVRTATKMLNTIRGKSHRETLQKLRMKLMQKGFSSDIISMVMEEIPNEKDEDDEWDALQKEGAKLIRRHRTDKQKIKQKLYQKGFDFDLIQRFIDEEVLDED</sequence>
<protein>
    <recommendedName>
        <fullName evidence="4 6">Regulatory protein RecX</fullName>
    </recommendedName>
</protein>